<name>A0A2N0Z6F7_9BACI</name>
<dbReference type="PANTHER" id="PTHR34975:SF2">
    <property type="entry name" value="SPORE GERMINATION PROTEIN A2"/>
    <property type="match status" value="1"/>
</dbReference>
<feature type="transmembrane region" description="Helical" evidence="8">
    <location>
        <begin position="181"/>
        <end position="204"/>
    </location>
</feature>
<organism evidence="9 10">
    <name type="scientific">Niallia nealsonii</name>
    <dbReference type="NCBI Taxonomy" id="115979"/>
    <lineage>
        <taxon>Bacteria</taxon>
        <taxon>Bacillati</taxon>
        <taxon>Bacillota</taxon>
        <taxon>Bacilli</taxon>
        <taxon>Bacillales</taxon>
        <taxon>Bacillaceae</taxon>
        <taxon>Niallia</taxon>
    </lineage>
</organism>
<dbReference type="PANTHER" id="PTHR34975">
    <property type="entry name" value="SPORE GERMINATION PROTEIN A2"/>
    <property type="match status" value="1"/>
</dbReference>
<dbReference type="Proteomes" id="UP000233375">
    <property type="component" value="Unassembled WGS sequence"/>
</dbReference>
<evidence type="ECO:0000256" key="8">
    <source>
        <dbReference type="SAM" id="Phobius"/>
    </source>
</evidence>
<feature type="transmembrane region" description="Helical" evidence="8">
    <location>
        <begin position="105"/>
        <end position="131"/>
    </location>
</feature>
<feature type="transmembrane region" description="Helical" evidence="8">
    <location>
        <begin position="143"/>
        <end position="161"/>
    </location>
</feature>
<dbReference type="GO" id="GO:0009847">
    <property type="term" value="P:spore germination"/>
    <property type="evidence" value="ECO:0007669"/>
    <property type="project" value="InterPro"/>
</dbReference>
<keyword evidence="3" id="KW-0813">Transport</keyword>
<comment type="caution">
    <text evidence="9">The sequence shown here is derived from an EMBL/GenBank/DDBJ whole genome shotgun (WGS) entry which is preliminary data.</text>
</comment>
<keyword evidence="4" id="KW-0309">Germination</keyword>
<dbReference type="AlphaFoldDB" id="A0A2N0Z6F7"/>
<comment type="similarity">
    <text evidence="2">Belongs to the amino acid-polyamine-organocation (APC) superfamily. Spore germination protein (SGP) (TC 2.A.3.9) family.</text>
</comment>
<evidence type="ECO:0000256" key="5">
    <source>
        <dbReference type="ARBA" id="ARBA00022692"/>
    </source>
</evidence>
<feature type="transmembrane region" description="Helical" evidence="8">
    <location>
        <begin position="302"/>
        <end position="322"/>
    </location>
</feature>
<dbReference type="NCBIfam" id="TIGR00912">
    <property type="entry name" value="2A0309"/>
    <property type="match status" value="1"/>
</dbReference>
<dbReference type="GO" id="GO:0016020">
    <property type="term" value="C:membrane"/>
    <property type="evidence" value="ECO:0007669"/>
    <property type="project" value="UniProtKB-SubCell"/>
</dbReference>
<accession>A0A2N0Z6F7</accession>
<keyword evidence="5 8" id="KW-0812">Transmembrane</keyword>
<gene>
    <name evidence="9" type="ORF">CWS01_03045</name>
</gene>
<keyword evidence="7 8" id="KW-0472">Membrane</keyword>
<protein>
    <submittedName>
        <fullName evidence="9">Spore gernimation protein KC</fullName>
    </submittedName>
</protein>
<evidence type="ECO:0000313" key="9">
    <source>
        <dbReference type="EMBL" id="PKG25089.1"/>
    </source>
</evidence>
<evidence type="ECO:0000256" key="7">
    <source>
        <dbReference type="ARBA" id="ARBA00023136"/>
    </source>
</evidence>
<feature type="transmembrane region" description="Helical" evidence="8">
    <location>
        <begin position="269"/>
        <end position="290"/>
    </location>
</feature>
<comment type="subcellular location">
    <subcellularLocation>
        <location evidence="1">Membrane</location>
        <topology evidence="1">Multi-pass membrane protein</topology>
    </subcellularLocation>
</comment>
<evidence type="ECO:0000313" key="10">
    <source>
        <dbReference type="Proteomes" id="UP000233375"/>
    </source>
</evidence>
<dbReference type="InterPro" id="IPR004761">
    <property type="entry name" value="Spore_GerAB"/>
</dbReference>
<dbReference type="RefSeq" id="WP_101175576.1">
    <property type="nucleotide sequence ID" value="NZ_PISE01000007.1"/>
</dbReference>
<feature type="transmembrane region" description="Helical" evidence="8">
    <location>
        <begin position="78"/>
        <end position="99"/>
    </location>
</feature>
<feature type="transmembrane region" description="Helical" evidence="8">
    <location>
        <begin position="216"/>
        <end position="239"/>
    </location>
</feature>
<feature type="transmembrane region" description="Helical" evidence="8">
    <location>
        <begin position="337"/>
        <end position="357"/>
    </location>
</feature>
<keyword evidence="6 8" id="KW-1133">Transmembrane helix</keyword>
<evidence type="ECO:0000256" key="1">
    <source>
        <dbReference type="ARBA" id="ARBA00004141"/>
    </source>
</evidence>
<evidence type="ECO:0000256" key="4">
    <source>
        <dbReference type="ARBA" id="ARBA00022544"/>
    </source>
</evidence>
<evidence type="ECO:0000256" key="6">
    <source>
        <dbReference type="ARBA" id="ARBA00022989"/>
    </source>
</evidence>
<proteinExistence type="inferred from homology"/>
<reference evidence="9 10" key="1">
    <citation type="journal article" date="2003" name="Int. J. Syst. Evol. Microbiol.">
        <title>Bacillus nealsonii sp. nov., isolated from a spacecraft-assembly facility, whose spores are gamma-radiation resistant.</title>
        <authorList>
            <person name="Venkateswaran K."/>
            <person name="Kempf M."/>
            <person name="Chen F."/>
            <person name="Satomi M."/>
            <person name="Nicholson W."/>
            <person name="Kern R."/>
        </authorList>
    </citation>
    <scope>NUCLEOTIDE SEQUENCE [LARGE SCALE GENOMIC DNA]</scope>
    <source>
        <strain evidence="9 10">FO-92</strain>
    </source>
</reference>
<sequence>MLTEKISLTQLLTLIINFLLGSSIVIGVGLEAKRDAWIVVLIGMVIGLIVMLFYFQINSLLPDKNLFEIFEYCFKRPIAICFSALYVAYFIYVSCRVIRDFGELISSAILPLTPTEIVILTLMLLIGYILYMGIEVLGRTSEIFTPYTFAFMVSLFILLYAGGNIQLFNIEPILASKPSVIAHAVIPSVAVFPYGELVAFTVIFSTITDFKYSKLVCLMGVVIASIILATSVFLIIVTLGENTALRSNFPLLSATRLVSIGEFIERIDAIVVFMMMLGILIKSSVFMYGGLKGLEYMFKVPFRYFSIPVACIISMFSIFISTDFSDHITEGILVSKYLLHLPMEYGIPVFILGILLFKKWKKERSSHKEMNA</sequence>
<feature type="transmembrane region" description="Helical" evidence="8">
    <location>
        <begin position="36"/>
        <end position="57"/>
    </location>
</feature>
<feature type="transmembrane region" description="Helical" evidence="8">
    <location>
        <begin position="12"/>
        <end position="30"/>
    </location>
</feature>
<evidence type="ECO:0000256" key="2">
    <source>
        <dbReference type="ARBA" id="ARBA00007998"/>
    </source>
</evidence>
<dbReference type="EMBL" id="PISE01000007">
    <property type="protein sequence ID" value="PKG25089.1"/>
    <property type="molecule type" value="Genomic_DNA"/>
</dbReference>
<dbReference type="Pfam" id="PF03845">
    <property type="entry name" value="Spore_permease"/>
    <property type="match status" value="1"/>
</dbReference>
<evidence type="ECO:0000256" key="3">
    <source>
        <dbReference type="ARBA" id="ARBA00022448"/>
    </source>
</evidence>
<dbReference type="OrthoDB" id="1891864at2"/>
<keyword evidence="10" id="KW-1185">Reference proteome</keyword>